<dbReference type="Gene3D" id="2.130.10.120">
    <property type="entry name" value="Prolyl oligopeptidase, N-terminal domain"/>
    <property type="match status" value="1"/>
</dbReference>
<dbReference type="InterPro" id="IPR023302">
    <property type="entry name" value="Pept_S9A_N"/>
</dbReference>
<reference evidence="7" key="1">
    <citation type="submission" date="2014-12" db="EMBL/GenBank/DDBJ databases">
        <title>The draft genome of the Tatumella morbirosei type strain, LMG23360T isolated from pineapple rot.</title>
        <authorList>
            <person name="Smits T.H."/>
            <person name="Palmer M."/>
            <person name="Venter S.N."/>
            <person name="Duffy B."/>
            <person name="Steenkamp E.T."/>
            <person name="Chan W.Y."/>
            <person name="Coutinho T.A."/>
            <person name="Coetzee M.P."/>
            <person name="De Maayer P."/>
        </authorList>
    </citation>
    <scope>NUCLEOTIDE SEQUENCE [LARGE SCALE GENOMIC DNA]</scope>
    <source>
        <strain evidence="7">LMG 23360</strain>
    </source>
</reference>
<feature type="domain" description="Peptidase S9 prolyl oligopeptidase catalytic" evidence="5">
    <location>
        <begin position="466"/>
        <end position="676"/>
    </location>
</feature>
<evidence type="ECO:0000256" key="1">
    <source>
        <dbReference type="ARBA" id="ARBA00005228"/>
    </source>
</evidence>
<keyword evidence="2 7" id="KW-0645">Protease</keyword>
<evidence type="ECO:0000313" key="8">
    <source>
        <dbReference type="Proteomes" id="UP000029577"/>
    </source>
</evidence>
<feature type="domain" description="Peptidase S9A N-terminal" evidence="6">
    <location>
        <begin position="4"/>
        <end position="406"/>
    </location>
</feature>
<dbReference type="EC" id="3.4.21.83" evidence="7"/>
<dbReference type="SUPFAM" id="SSF50993">
    <property type="entry name" value="Peptidase/esterase 'gauge' domain"/>
    <property type="match status" value="1"/>
</dbReference>
<dbReference type="Proteomes" id="UP000029577">
    <property type="component" value="Unassembled WGS sequence"/>
</dbReference>
<dbReference type="PANTHER" id="PTHR11757">
    <property type="entry name" value="PROTEASE FAMILY S9A OLIGOPEPTIDASE"/>
    <property type="match status" value="1"/>
</dbReference>
<dbReference type="STRING" id="642227.HA49_13500"/>
<dbReference type="FunFam" id="3.40.50.1820:FF:000005">
    <property type="entry name" value="Prolyl endopeptidase"/>
    <property type="match status" value="1"/>
</dbReference>
<dbReference type="PANTHER" id="PTHR11757:SF19">
    <property type="entry name" value="PROLYL ENDOPEPTIDASE-LIKE"/>
    <property type="match status" value="1"/>
</dbReference>
<dbReference type="SUPFAM" id="SSF53474">
    <property type="entry name" value="alpha/beta-Hydrolases"/>
    <property type="match status" value="1"/>
</dbReference>
<keyword evidence="8" id="KW-1185">Reference proteome</keyword>
<keyword evidence="4" id="KW-0720">Serine protease</keyword>
<protein>
    <submittedName>
        <fullName evidence="7">Protease 2</fullName>
        <ecNumber evidence="7">3.4.21.83</ecNumber>
    </submittedName>
</protein>
<dbReference type="Pfam" id="PF00326">
    <property type="entry name" value="Peptidase_S9"/>
    <property type="match status" value="1"/>
</dbReference>
<dbReference type="Gene3D" id="3.40.50.1820">
    <property type="entry name" value="alpha/beta hydrolase"/>
    <property type="match status" value="1"/>
</dbReference>
<dbReference type="RefSeq" id="WP_038020960.1">
    <property type="nucleotide sequence ID" value="NZ_JPKR02000003.1"/>
</dbReference>
<evidence type="ECO:0000259" key="6">
    <source>
        <dbReference type="Pfam" id="PF02897"/>
    </source>
</evidence>
<dbReference type="InterPro" id="IPR029058">
    <property type="entry name" value="AB_hydrolase_fold"/>
</dbReference>
<dbReference type="InterPro" id="IPR002470">
    <property type="entry name" value="Peptidase_S9A"/>
</dbReference>
<evidence type="ECO:0000313" key="7">
    <source>
        <dbReference type="EMBL" id="KGD71850.1"/>
    </source>
</evidence>
<dbReference type="PRINTS" id="PR00862">
    <property type="entry name" value="PROLIGOPTASE"/>
</dbReference>
<proteinExistence type="inferred from homology"/>
<accession>A0A095VAW1</accession>
<dbReference type="OrthoDB" id="9801421at2"/>
<dbReference type="GO" id="GO:0004252">
    <property type="term" value="F:serine-type endopeptidase activity"/>
    <property type="evidence" value="ECO:0007669"/>
    <property type="project" value="UniProtKB-EC"/>
</dbReference>
<dbReference type="GO" id="GO:0006508">
    <property type="term" value="P:proteolysis"/>
    <property type="evidence" value="ECO:0007669"/>
    <property type="project" value="UniProtKB-KW"/>
</dbReference>
<evidence type="ECO:0000259" key="5">
    <source>
        <dbReference type="Pfam" id="PF00326"/>
    </source>
</evidence>
<evidence type="ECO:0000256" key="2">
    <source>
        <dbReference type="ARBA" id="ARBA00022670"/>
    </source>
</evidence>
<name>A0A095VAW1_9GAMM</name>
<gene>
    <name evidence="7" type="ORF">HA49_13500</name>
</gene>
<comment type="similarity">
    <text evidence="1">Belongs to the peptidase S9A family.</text>
</comment>
<sequence length="690" mass="79556">MKIPNAARHPHTMVMHGDTRIDDYYWLRDDERSSPEVLDYLRQENNYCQQQLAPLKTLEETLYQEMVARIPPKDHSVPYLKNGFLYQQRFEAGGEYPLWCRAPQTTQGEPRWQCLIDCNKRAETHPFYSLGALDITTDNTLMAVAEDFLSRRQYEIRLYDLYEDRWFPEVLTGVSPSLMWANDGRTLFYVRQDPETLLPWQVWRHEVGTPVSQDQLVYQEDDDSFYVSLGKTTSEDYIEIIIDSTTTSEIWLLDASQPQSEPECFLPRREGHEYGLDHYQQQFYIRSNTAGINFALYSADQCQRDEMHWKTLIPVREHRVLEDFQVFRDWLVTEERENGLSCLSQYHRFRDEQRLISFDDPTYVTWLGYNPSPETSQLRYGYSSMTTPATTYQLDLDSGERKTLKQSAVKGFSAVKYHSEYLWLTMEDDCQVPVSLVYRKDLFKRGENPLLVYGYGAYGSSMDADFSSSRLSLLDRGFVYALIHIRGGGELGQAWYDAGRLKNKQHSFSDFIQSTRQLLKQGYGHPQRCYAMGGSAGGLLMGAVVNQAPELYHGVVAQVPFVDVVTTMLDESIPLTTGEYDEWGNPQQADSYAIIRAYSPYDNVAAQDYPHMLVTTGLHDSQVQYWEPAKWVAKLRVKKTDNNLLLLWTDLDAGHGGKSGRFKAYEDTAMESAFLIALAEGKLPPAEYQG</sequence>
<comment type="caution">
    <text evidence="7">The sequence shown here is derived from an EMBL/GenBank/DDBJ whole genome shotgun (WGS) entry which is preliminary data.</text>
</comment>
<dbReference type="eggNOG" id="COG1770">
    <property type="taxonomic scope" value="Bacteria"/>
</dbReference>
<dbReference type="InterPro" id="IPR001375">
    <property type="entry name" value="Peptidase_S9_cat"/>
</dbReference>
<organism evidence="7 8">
    <name type="scientific">Tatumella morbirosei</name>
    <dbReference type="NCBI Taxonomy" id="642227"/>
    <lineage>
        <taxon>Bacteria</taxon>
        <taxon>Pseudomonadati</taxon>
        <taxon>Pseudomonadota</taxon>
        <taxon>Gammaproteobacteria</taxon>
        <taxon>Enterobacterales</taxon>
        <taxon>Erwiniaceae</taxon>
        <taxon>Tatumella</taxon>
    </lineage>
</organism>
<dbReference type="Pfam" id="PF02897">
    <property type="entry name" value="Peptidase_S9_N"/>
    <property type="match status" value="1"/>
</dbReference>
<dbReference type="EMBL" id="JPKR02000003">
    <property type="protein sequence ID" value="KGD71850.1"/>
    <property type="molecule type" value="Genomic_DNA"/>
</dbReference>
<keyword evidence="3 7" id="KW-0378">Hydrolase</keyword>
<evidence type="ECO:0000256" key="4">
    <source>
        <dbReference type="ARBA" id="ARBA00022825"/>
    </source>
</evidence>
<dbReference type="AlphaFoldDB" id="A0A095VAW1"/>
<evidence type="ECO:0000256" key="3">
    <source>
        <dbReference type="ARBA" id="ARBA00022801"/>
    </source>
</evidence>
<dbReference type="InterPro" id="IPR051543">
    <property type="entry name" value="Serine_Peptidase_S9A"/>
</dbReference>